<reference evidence="1 2" key="1">
    <citation type="submission" date="2020-02" db="EMBL/GenBank/DDBJ databases">
        <title>Draft genome sequence of Haematococcus lacustris strain NIES-144.</title>
        <authorList>
            <person name="Morimoto D."/>
            <person name="Nakagawa S."/>
            <person name="Yoshida T."/>
            <person name="Sawayama S."/>
        </authorList>
    </citation>
    <scope>NUCLEOTIDE SEQUENCE [LARGE SCALE GENOMIC DNA]</scope>
    <source>
        <strain evidence="1 2">NIES-144</strain>
    </source>
</reference>
<comment type="caution">
    <text evidence="1">The sequence shown here is derived from an EMBL/GenBank/DDBJ whole genome shotgun (WGS) entry which is preliminary data.</text>
</comment>
<keyword evidence="2" id="KW-1185">Reference proteome</keyword>
<dbReference type="InterPro" id="IPR009305">
    <property type="entry name" value="Mpo1-like"/>
</dbReference>
<gene>
    <name evidence="1" type="ORF">HaLaN_18924</name>
</gene>
<accession>A0A699ZS63</accession>
<evidence type="ECO:0000313" key="1">
    <source>
        <dbReference type="EMBL" id="GFH21586.1"/>
    </source>
</evidence>
<dbReference type="Proteomes" id="UP000485058">
    <property type="component" value="Unassembled WGS sequence"/>
</dbReference>
<organism evidence="1 2">
    <name type="scientific">Haematococcus lacustris</name>
    <name type="common">Green alga</name>
    <name type="synonym">Haematococcus pluvialis</name>
    <dbReference type="NCBI Taxonomy" id="44745"/>
    <lineage>
        <taxon>Eukaryota</taxon>
        <taxon>Viridiplantae</taxon>
        <taxon>Chlorophyta</taxon>
        <taxon>core chlorophytes</taxon>
        <taxon>Chlorophyceae</taxon>
        <taxon>CS clade</taxon>
        <taxon>Chlamydomonadales</taxon>
        <taxon>Haematococcaceae</taxon>
        <taxon>Haematococcus</taxon>
    </lineage>
</organism>
<sequence length="36" mass="4162">MECNRPATFKYPLWSLAADFTMFARILTGREPLRGT</sequence>
<feature type="non-terminal residue" evidence="1">
    <location>
        <position position="1"/>
    </location>
</feature>
<proteinExistence type="predicted"/>
<protein>
    <submittedName>
        <fullName evidence="1">Uncharacterized protein</fullName>
    </submittedName>
</protein>
<dbReference type="AlphaFoldDB" id="A0A699ZS63"/>
<evidence type="ECO:0000313" key="2">
    <source>
        <dbReference type="Proteomes" id="UP000485058"/>
    </source>
</evidence>
<name>A0A699ZS63_HAELA</name>
<dbReference type="Pfam" id="PF06127">
    <property type="entry name" value="Mpo1-like"/>
    <property type="match status" value="1"/>
</dbReference>
<dbReference type="EMBL" id="BLLF01001859">
    <property type="protein sequence ID" value="GFH21586.1"/>
    <property type="molecule type" value="Genomic_DNA"/>
</dbReference>